<dbReference type="CDD" id="cd13578">
    <property type="entry name" value="PBP2_Bug27"/>
    <property type="match status" value="1"/>
</dbReference>
<dbReference type="PANTHER" id="PTHR42928:SF5">
    <property type="entry name" value="BLR1237 PROTEIN"/>
    <property type="match status" value="1"/>
</dbReference>
<feature type="signal peptide" evidence="2">
    <location>
        <begin position="1"/>
        <end position="39"/>
    </location>
</feature>
<dbReference type="Gene3D" id="3.40.190.150">
    <property type="entry name" value="Bordetella uptake gene, domain 1"/>
    <property type="match status" value="1"/>
</dbReference>
<evidence type="ECO:0000313" key="4">
    <source>
        <dbReference type="Proteomes" id="UP000001421"/>
    </source>
</evidence>
<comment type="similarity">
    <text evidence="1">Belongs to the UPF0065 (bug) family.</text>
</comment>
<dbReference type="Proteomes" id="UP000001421">
    <property type="component" value="Chromosome"/>
</dbReference>
<name>Q7W6W7_BORPA</name>
<gene>
    <name evidence="3" type="ordered locus">BPP2777</name>
</gene>
<reference evidence="4" key="1">
    <citation type="journal article" date="2003" name="Nat. Genet.">
        <title>Comparative analysis of the genome sequences of Bordetella pertussis, Bordetella parapertussis and Bordetella bronchiseptica.</title>
        <authorList>
            <person name="Parkhill J."/>
            <person name="Sebaihia M."/>
            <person name="Preston A."/>
            <person name="Murphy L.D."/>
            <person name="Thomson N.R."/>
            <person name="Harris D.E."/>
            <person name="Holden M.T.G."/>
            <person name="Churcher C.M."/>
            <person name="Bentley S.D."/>
            <person name="Mungall K.L."/>
            <person name="Cerdeno-Tarraga A.-M."/>
            <person name="Temple L."/>
            <person name="James K.D."/>
            <person name="Harris B."/>
            <person name="Quail M.A."/>
            <person name="Achtman M."/>
            <person name="Atkin R."/>
            <person name="Baker S."/>
            <person name="Basham D."/>
            <person name="Bason N."/>
            <person name="Cherevach I."/>
            <person name="Chillingworth T."/>
            <person name="Collins M."/>
            <person name="Cronin A."/>
            <person name="Davis P."/>
            <person name="Doggett J."/>
            <person name="Feltwell T."/>
            <person name="Goble A."/>
            <person name="Hamlin N."/>
            <person name="Hauser H."/>
            <person name="Holroyd S."/>
            <person name="Jagels K."/>
            <person name="Leather S."/>
            <person name="Moule S."/>
            <person name="Norberczak H."/>
            <person name="O'Neil S."/>
            <person name="Ormond D."/>
            <person name="Price C."/>
            <person name="Rabbinowitsch E."/>
            <person name="Rutter S."/>
            <person name="Sanders M."/>
            <person name="Saunders D."/>
            <person name="Seeger K."/>
            <person name="Sharp S."/>
            <person name="Simmonds M."/>
            <person name="Skelton J."/>
            <person name="Squares R."/>
            <person name="Squares S."/>
            <person name="Stevens K."/>
            <person name="Unwin L."/>
            <person name="Whitehead S."/>
            <person name="Barrell B.G."/>
            <person name="Maskell D.J."/>
        </authorList>
    </citation>
    <scope>NUCLEOTIDE SEQUENCE [LARGE SCALE GENOMIC DNA]</scope>
    <source>
        <strain evidence="4">12822 / ATCC BAA-587 / NCTC 13253</strain>
    </source>
</reference>
<dbReference type="InterPro" id="IPR042100">
    <property type="entry name" value="Bug_dom1"/>
</dbReference>
<proteinExistence type="inferred from homology"/>
<dbReference type="AlphaFoldDB" id="Q7W6W7"/>
<evidence type="ECO:0000256" key="1">
    <source>
        <dbReference type="ARBA" id="ARBA00006987"/>
    </source>
</evidence>
<dbReference type="Pfam" id="PF03401">
    <property type="entry name" value="TctC"/>
    <property type="match status" value="1"/>
</dbReference>
<feature type="chain" id="PRO_5004293142" evidence="2">
    <location>
        <begin position="40"/>
        <end position="340"/>
    </location>
</feature>
<evidence type="ECO:0000313" key="3">
    <source>
        <dbReference type="EMBL" id="CAE38070.1"/>
    </source>
</evidence>
<dbReference type="EMBL" id="BX640431">
    <property type="protein sequence ID" value="CAE38070.1"/>
    <property type="molecule type" value="Genomic_DNA"/>
</dbReference>
<sequence length="340" mass="35487">MIRTKGKTVMLRTMPAARRLFVQSTLAITGLLAAAAACAQPATDWPTRPIELVVPYPAGGSSDVLGRLLAKPLGEILGQPVVVLNKSGAATAIGTTFVARAAPDGYTLLLADSPLVVNAAVNPAVTYDPVKDFAPVGIIGTSPSFLYAPAGRVKDLDDFIAQAKAHPGRLKAASAGAGTSTHLLLELMQHEAGISLNHIPYRGSAPALTDTVAGIVDGSFSTYASAQPFVASGKLQVLAMTAPQRLPAFPGVPTFAEAGMPGLTFLTWWGILGPDGLPQPIVDKLQQALAQVMKDPAIGEQFVRLSVVAQAGEPQAFAQTLQRDLQRWRDIARAAGVSMQ</sequence>
<organism evidence="3 4">
    <name type="scientific">Bordetella parapertussis (strain 12822 / ATCC BAA-587 / NCTC 13253)</name>
    <dbReference type="NCBI Taxonomy" id="257311"/>
    <lineage>
        <taxon>Bacteria</taxon>
        <taxon>Pseudomonadati</taxon>
        <taxon>Pseudomonadota</taxon>
        <taxon>Betaproteobacteria</taxon>
        <taxon>Burkholderiales</taxon>
        <taxon>Alcaligenaceae</taxon>
        <taxon>Bordetella</taxon>
    </lineage>
</organism>
<evidence type="ECO:0000256" key="2">
    <source>
        <dbReference type="SAM" id="SignalP"/>
    </source>
</evidence>
<dbReference type="PANTHER" id="PTHR42928">
    <property type="entry name" value="TRICARBOXYLATE-BINDING PROTEIN"/>
    <property type="match status" value="1"/>
</dbReference>
<dbReference type="SUPFAM" id="SSF53850">
    <property type="entry name" value="Periplasmic binding protein-like II"/>
    <property type="match status" value="1"/>
</dbReference>
<protein>
    <submittedName>
        <fullName evidence="3">Exported protein</fullName>
    </submittedName>
</protein>
<dbReference type="HOGENOM" id="CLU_045683_0_2_4"/>
<dbReference type="InterPro" id="IPR005064">
    <property type="entry name" value="BUG"/>
</dbReference>
<dbReference type="Gene3D" id="3.40.190.10">
    <property type="entry name" value="Periplasmic binding protein-like II"/>
    <property type="match status" value="1"/>
</dbReference>
<keyword evidence="2" id="KW-0732">Signal</keyword>
<accession>Q7W6W7</accession>
<dbReference type="PIRSF" id="PIRSF017082">
    <property type="entry name" value="YflP"/>
    <property type="match status" value="1"/>
</dbReference>
<dbReference type="KEGG" id="bpa:BPP2777"/>